<protein>
    <submittedName>
        <fullName evidence="2">Uncharacterized protein</fullName>
    </submittedName>
</protein>
<name>A0A8J3BL91_9ACTN</name>
<dbReference type="AlphaFoldDB" id="A0A8J3BL91"/>
<keyword evidence="3" id="KW-1185">Reference proteome</keyword>
<dbReference type="EMBL" id="BMQC01000003">
    <property type="protein sequence ID" value="GGK22457.1"/>
    <property type="molecule type" value="Genomic_DNA"/>
</dbReference>
<comment type="caution">
    <text evidence="2">The sequence shown here is derived from an EMBL/GenBank/DDBJ whole genome shotgun (WGS) entry which is preliminary data.</text>
</comment>
<dbReference type="RefSeq" id="WP_189113325.1">
    <property type="nucleotide sequence ID" value="NZ_BMQC01000003.1"/>
</dbReference>
<evidence type="ECO:0000256" key="1">
    <source>
        <dbReference type="SAM" id="MobiDB-lite"/>
    </source>
</evidence>
<reference evidence="2" key="1">
    <citation type="journal article" date="2014" name="Int. J. Syst. Evol. Microbiol.">
        <title>Complete genome sequence of Corynebacterium casei LMG S-19264T (=DSM 44701T), isolated from a smear-ripened cheese.</title>
        <authorList>
            <consortium name="US DOE Joint Genome Institute (JGI-PGF)"/>
            <person name="Walter F."/>
            <person name="Albersmeier A."/>
            <person name="Kalinowski J."/>
            <person name="Ruckert C."/>
        </authorList>
    </citation>
    <scope>NUCLEOTIDE SEQUENCE</scope>
    <source>
        <strain evidence="2">JCM 3091</strain>
    </source>
</reference>
<proteinExistence type="predicted"/>
<sequence length="134" mass="13771">MRLLGALAAIRPASSLHALRAALIGIPLLIGVLLGGLVVADRAAGGTASPTATHQYHEASPEVDSNGGRSWGKLGSRLSAHLAVRPRFVARRSGAPAATTHRPGPATVWSGGAAHRGPATDHHCDPAVLQIYRC</sequence>
<reference evidence="2" key="2">
    <citation type="submission" date="2020-09" db="EMBL/GenBank/DDBJ databases">
        <authorList>
            <person name="Sun Q."/>
            <person name="Ohkuma M."/>
        </authorList>
    </citation>
    <scope>NUCLEOTIDE SEQUENCE</scope>
    <source>
        <strain evidence="2">JCM 3091</strain>
    </source>
</reference>
<gene>
    <name evidence="2" type="ORF">GCM10010124_13700</name>
</gene>
<organism evidence="2 3">
    <name type="scientific">Pilimelia terevasa</name>
    <dbReference type="NCBI Taxonomy" id="53372"/>
    <lineage>
        <taxon>Bacteria</taxon>
        <taxon>Bacillati</taxon>
        <taxon>Actinomycetota</taxon>
        <taxon>Actinomycetes</taxon>
        <taxon>Micromonosporales</taxon>
        <taxon>Micromonosporaceae</taxon>
        <taxon>Pilimelia</taxon>
    </lineage>
</organism>
<evidence type="ECO:0000313" key="2">
    <source>
        <dbReference type="EMBL" id="GGK22457.1"/>
    </source>
</evidence>
<evidence type="ECO:0000313" key="3">
    <source>
        <dbReference type="Proteomes" id="UP000662200"/>
    </source>
</evidence>
<feature type="region of interest" description="Disordered" evidence="1">
    <location>
        <begin position="92"/>
        <end position="120"/>
    </location>
</feature>
<dbReference type="Proteomes" id="UP000662200">
    <property type="component" value="Unassembled WGS sequence"/>
</dbReference>
<accession>A0A8J3BL91</accession>
<feature type="region of interest" description="Disordered" evidence="1">
    <location>
        <begin position="48"/>
        <end position="70"/>
    </location>
</feature>